<evidence type="ECO:0000313" key="2">
    <source>
        <dbReference type="EMBL" id="CAD6333991.1"/>
    </source>
</evidence>
<dbReference type="AlphaFoldDB" id="A0A811RXX3"/>
<organism evidence="2 3">
    <name type="scientific">Miscanthus lutarioriparius</name>
    <dbReference type="NCBI Taxonomy" id="422564"/>
    <lineage>
        <taxon>Eukaryota</taxon>
        <taxon>Viridiplantae</taxon>
        <taxon>Streptophyta</taxon>
        <taxon>Embryophyta</taxon>
        <taxon>Tracheophyta</taxon>
        <taxon>Spermatophyta</taxon>
        <taxon>Magnoliopsida</taxon>
        <taxon>Liliopsida</taxon>
        <taxon>Poales</taxon>
        <taxon>Poaceae</taxon>
        <taxon>PACMAD clade</taxon>
        <taxon>Panicoideae</taxon>
        <taxon>Andropogonodae</taxon>
        <taxon>Andropogoneae</taxon>
        <taxon>Saccharinae</taxon>
        <taxon>Miscanthus</taxon>
    </lineage>
</organism>
<name>A0A811RXX3_9POAL</name>
<feature type="compositionally biased region" description="Basic residues" evidence="1">
    <location>
        <begin position="19"/>
        <end position="30"/>
    </location>
</feature>
<proteinExistence type="predicted"/>
<gene>
    <name evidence="2" type="ORF">NCGR_LOCUS58089</name>
</gene>
<sequence>MASNDDSRSTDNKASIALLRRRPRPLRPSRRPGGWSRCQAPVSMTVATAASGVEWEHGGDFNFNIEDFNFYVDESMLRYEPEPGLQQPTIAEPEHDDQFIQLPCGPVLAAEACTVGDMLGPETAVQRGAESKHEHGDKLKT</sequence>
<feature type="region of interest" description="Disordered" evidence="1">
    <location>
        <begin position="1"/>
        <end position="38"/>
    </location>
</feature>
<evidence type="ECO:0000313" key="3">
    <source>
        <dbReference type="Proteomes" id="UP000604825"/>
    </source>
</evidence>
<dbReference type="Proteomes" id="UP000604825">
    <property type="component" value="Unassembled WGS sequence"/>
</dbReference>
<evidence type="ECO:0000256" key="1">
    <source>
        <dbReference type="SAM" id="MobiDB-lite"/>
    </source>
</evidence>
<accession>A0A811RXX3</accession>
<protein>
    <submittedName>
        <fullName evidence="2">Uncharacterized protein</fullName>
    </submittedName>
</protein>
<feature type="compositionally biased region" description="Basic and acidic residues" evidence="1">
    <location>
        <begin position="1"/>
        <end position="11"/>
    </location>
</feature>
<keyword evidence="3" id="KW-1185">Reference proteome</keyword>
<reference evidence="2" key="1">
    <citation type="submission" date="2020-10" db="EMBL/GenBank/DDBJ databases">
        <authorList>
            <person name="Han B."/>
            <person name="Lu T."/>
            <person name="Zhao Q."/>
            <person name="Huang X."/>
            <person name="Zhao Y."/>
        </authorList>
    </citation>
    <scope>NUCLEOTIDE SEQUENCE</scope>
</reference>
<comment type="caution">
    <text evidence="2">The sequence shown here is derived from an EMBL/GenBank/DDBJ whole genome shotgun (WGS) entry which is preliminary data.</text>
</comment>
<dbReference type="EMBL" id="CAJGYO010000017">
    <property type="protein sequence ID" value="CAD6333991.1"/>
    <property type="molecule type" value="Genomic_DNA"/>
</dbReference>